<dbReference type="PANTHER" id="PTHR46033">
    <property type="entry name" value="PROTEIN MAIN-LIKE 2"/>
    <property type="match status" value="1"/>
</dbReference>
<feature type="region of interest" description="Disordered" evidence="1">
    <location>
        <begin position="1021"/>
        <end position="1080"/>
    </location>
</feature>
<organism evidence="3 4">
    <name type="scientific">Heracleum sosnowskyi</name>
    <dbReference type="NCBI Taxonomy" id="360622"/>
    <lineage>
        <taxon>Eukaryota</taxon>
        <taxon>Viridiplantae</taxon>
        <taxon>Streptophyta</taxon>
        <taxon>Embryophyta</taxon>
        <taxon>Tracheophyta</taxon>
        <taxon>Spermatophyta</taxon>
        <taxon>Magnoliopsida</taxon>
        <taxon>eudicotyledons</taxon>
        <taxon>Gunneridae</taxon>
        <taxon>Pentapetalae</taxon>
        <taxon>asterids</taxon>
        <taxon>campanulids</taxon>
        <taxon>Apiales</taxon>
        <taxon>Apiaceae</taxon>
        <taxon>Apioideae</taxon>
        <taxon>apioid superclade</taxon>
        <taxon>Tordylieae</taxon>
        <taxon>Tordyliinae</taxon>
        <taxon>Heracleum</taxon>
    </lineage>
</organism>
<dbReference type="InterPro" id="IPR044824">
    <property type="entry name" value="MAIN-like"/>
</dbReference>
<dbReference type="GO" id="GO:0010073">
    <property type="term" value="P:meristem maintenance"/>
    <property type="evidence" value="ECO:0007669"/>
    <property type="project" value="InterPro"/>
</dbReference>
<accession>A0AAD8HN36</accession>
<evidence type="ECO:0000256" key="1">
    <source>
        <dbReference type="SAM" id="MobiDB-lite"/>
    </source>
</evidence>
<evidence type="ECO:0000259" key="2">
    <source>
        <dbReference type="Pfam" id="PF10536"/>
    </source>
</evidence>
<gene>
    <name evidence="3" type="ORF">POM88_035793</name>
</gene>
<keyword evidence="4" id="KW-1185">Reference proteome</keyword>
<dbReference type="Proteomes" id="UP001237642">
    <property type="component" value="Unassembled WGS sequence"/>
</dbReference>
<evidence type="ECO:0000313" key="4">
    <source>
        <dbReference type="Proteomes" id="UP001237642"/>
    </source>
</evidence>
<comment type="caution">
    <text evidence="3">The sequence shown here is derived from an EMBL/GenBank/DDBJ whole genome shotgun (WGS) entry which is preliminary data.</text>
</comment>
<proteinExistence type="predicted"/>
<feature type="domain" description="Aminotransferase-like plant mobile" evidence="2">
    <location>
        <begin position="63"/>
        <end position="367"/>
    </location>
</feature>
<feature type="region of interest" description="Disordered" evidence="1">
    <location>
        <begin position="1098"/>
        <end position="1235"/>
    </location>
</feature>
<dbReference type="EMBL" id="JAUIZM010000008">
    <property type="protein sequence ID" value="KAK1369701.1"/>
    <property type="molecule type" value="Genomic_DNA"/>
</dbReference>
<protein>
    <recommendedName>
        <fullName evidence="2">Aminotransferase-like plant mobile domain-containing protein</fullName>
    </recommendedName>
</protein>
<feature type="compositionally biased region" description="Basic and acidic residues" evidence="1">
    <location>
        <begin position="1021"/>
        <end position="1032"/>
    </location>
</feature>
<reference evidence="3" key="1">
    <citation type="submission" date="2023-02" db="EMBL/GenBank/DDBJ databases">
        <title>Genome of toxic invasive species Heracleum sosnowskyi carries increased number of genes despite the absence of recent whole-genome duplications.</title>
        <authorList>
            <person name="Schelkunov M."/>
            <person name="Shtratnikova V."/>
            <person name="Makarenko M."/>
            <person name="Klepikova A."/>
            <person name="Omelchenko D."/>
            <person name="Novikova G."/>
            <person name="Obukhova E."/>
            <person name="Bogdanov V."/>
            <person name="Penin A."/>
            <person name="Logacheva M."/>
        </authorList>
    </citation>
    <scope>NUCLEOTIDE SEQUENCE</scope>
    <source>
        <strain evidence="3">Hsosn_3</strain>
        <tissue evidence="3">Leaf</tissue>
    </source>
</reference>
<dbReference type="Pfam" id="PF10536">
    <property type="entry name" value="PMD"/>
    <property type="match status" value="4"/>
</dbReference>
<evidence type="ECO:0000313" key="3">
    <source>
        <dbReference type="EMBL" id="KAK1369701.1"/>
    </source>
</evidence>
<dbReference type="PANTHER" id="PTHR46033:SF8">
    <property type="entry name" value="PROTEIN MAINTENANCE OF MERISTEMS-LIKE"/>
    <property type="match status" value="1"/>
</dbReference>
<sequence length="1235" mass="137467">MEFDAVDPGPRDPSLLHLQATHRSQAVWRVGGGDSQRFRRRNPNQSSLPALNHRMIPLLQSTGFYGVSRVSSLQLDWGLLSALVERWRPETHTFHFPMGECTVTLQDVAVILGLPIDGNPVMCDASPAPNMSWADTAGSIFGFVPTKDCFNGSRLQLSWFASVTPHRLSEHASEADVLHHTRCYLIQLIGGSLFTDTSGGLIHCMWVQFVRDLAACGGYAWGPAVLAFLYRELCKGSKRDKEEVAGCLLLLQLWAWERLPTLAPIRTSQPLVDDQFWVGPRATWSESLCCVPRWLVGHSFADKAGRTVSVTRTVLDQLATSHFIWEPYSRDVIDGLPAYCLTNQHIWRYRGPMICVFIVEPHMPNRAVDPGPRDPSLLHLQATHRSQAIWRVGGGDSQRFRRRNPNQSSLPALNHRMIPLLQSTGFYGVSRVSSLQLDWGLLSALVERWRPETHTFHFPMGECTVTLQDVAVILGLPIDGNPVMCDASPAPNMSWADTAGSIFGFVPTKDCFNGSRLQLNWFASVTPHRLSEHASEADVLHHTRCYLIQLIGGSLFTDTSGGLIHCMWVQFVRDLAACGGYAWGPAVLAFLYRELCKGSKRDKEEVAGCLLLLQLWAWERLPTLAPIRTSQPLVDDQFWVGPRATWSEAVDPGPRDPSLLHLQATHRSQAVWRVGGGDSQRFRRRNPNQSSLPALNHRMIPLLQSTGFYGVSRVSSLQLDWGLLSALVERWRPETHTFHFPMGECTVTLQDVAVILGLPIDGNPVMCDASPAPNMSWADTAGSIFGFVPTKDCFNGSRLQLSWFASVTPHRLSEHASEADVLHHTRCYLIQLIGGSLFTDTSGGLIHCMWVQFVRDLAACGGYAWGPAVLAFLYRELCKGSKRDKEELMISFGWVPGPLGVRWLVGHSFADKAGRTVSVTRTVLDQLATSHFIWEPYSRDVIDGLPAYCLTNQHIWRYRGPMICVFIVEPHMPDRGGLLKTIADRTQEVLPDVLLLATQGFNDIQNHSLYGFEAFPLEERRDKEKEWRQDVGRRRKRGAGGGHGGGRSTRRRVGNEAIDKVVPPPEDQLVDPSHDQGKDDHVATNLEDVRDPLVHEDSNIDVPEAPTDVQPAPVVIPEMPSFDSGLTPTPQPNQQHSTTQQPPPLQPTHRPPHKPILSYPTFDLGITPPSDDSNAVASSQSTESSQPSLTQASESSNLSPSGRTNKFQKVYEPRRSKRVPKPTKCGTDGEKCRKK</sequence>
<feature type="domain" description="Aminotransferase-like plant mobile" evidence="2">
    <location>
        <begin position="707"/>
        <end position="888"/>
    </location>
</feature>
<feature type="compositionally biased region" description="Polar residues" evidence="1">
    <location>
        <begin position="1192"/>
        <end position="1207"/>
    </location>
</feature>
<feature type="domain" description="Aminotransferase-like plant mobile" evidence="2">
    <location>
        <begin position="898"/>
        <end position="975"/>
    </location>
</feature>
<reference evidence="3" key="2">
    <citation type="submission" date="2023-05" db="EMBL/GenBank/DDBJ databases">
        <authorList>
            <person name="Schelkunov M.I."/>
        </authorList>
    </citation>
    <scope>NUCLEOTIDE SEQUENCE</scope>
    <source>
        <strain evidence="3">Hsosn_3</strain>
        <tissue evidence="3">Leaf</tissue>
    </source>
</reference>
<feature type="domain" description="Aminotransferase-like plant mobile" evidence="2">
    <location>
        <begin position="425"/>
        <end position="632"/>
    </location>
</feature>
<feature type="compositionally biased region" description="Low complexity" evidence="1">
    <location>
        <begin position="1178"/>
        <end position="1191"/>
    </location>
</feature>
<name>A0AAD8HN36_9APIA</name>
<dbReference type="InterPro" id="IPR019557">
    <property type="entry name" value="AminoTfrase-like_pln_mobile"/>
</dbReference>
<dbReference type="AlphaFoldDB" id="A0AAD8HN36"/>